<evidence type="ECO:0000256" key="1">
    <source>
        <dbReference type="SAM" id="MobiDB-lite"/>
    </source>
</evidence>
<sequence length="946" mass="101377">MSSPDKNSTHHFTSSAAAGGLQTTNLKTMPKRLDNSTETSSDPLEPHILEEEAFKAAYKAGNADYNDSAASKAQEKRSVKKKLKRAISNVKNKVGHEETSDQSSDEDYELDGTIKRTESGDHLRLVKTSSYKGNENEDSKKESNNDSLLKEKSNGKDSSESTNTSSTNPNEDNQTESPGDIEKDEIKTNESNSADINNNKNDKSFDQKRHSSSESQKGNIIDREKKPAKLAKVDSKAKSADDNVNNNNTVDTDSSDNSSHLAQNPDITAAAESPQTNSSKPNSPGDNHREEQLQKDISNSDSIKSSGNKNRIVEETPSPGTTAYETRVDSTSKDASGNSSTYNSENLGDITEGPSGTTYRNKSPGDIISLQSSSSEKLDADHKIGQMTGTSFPSSESPTTSTIGSKQKLNQKSSNLSDVEDSEVTSSSKINENDSSVINDSDSANKSNEAASGVSDIHNNITESSLQPSSKEIDTTSTPVQPMKDDSSLQGDGLSNRNLQNTSSEFNYFNSPSNERKVAPDLLVSDSLPGNTDIKNNDADDSNHLNTSNDAGGSNLLDTASSGDFIAPNDASAFEKAPISESAAKTDGLTHQDGSSSFETFNLPGKKSKTGVVASHSKSGHSFTESEIRDKSKLPEQTSSHPRYSSHQQDSPGSTTEHPTELKTHLSSLNARDAKSNISSSFTGSNSSSKAEDIISEANESSKSFREKASGYVTPTAGTKVIHDERIDGEKASTHNKSFNSTSRGIPSNLETQIAKDPSPLDNFDFDLKPHDSQIAKIANLSLNEDQLAGITKPNNELSASPNAEEEKNYKVSSSSSQLRKSASTISDESQPSRRPIFEETKSELKEPIEYPFSNAQDTGIFDTSGNLPQTGAAKGVASLPIANEQGDQRVPRSGGISNSFDLGSNSARKRSQGSEVSTSSVASKNSFAMIAELQGLAQQSYNSHK</sequence>
<keyword evidence="3" id="KW-1185">Reference proteome</keyword>
<feature type="compositionally biased region" description="Polar residues" evidence="1">
    <location>
        <begin position="407"/>
        <end position="416"/>
    </location>
</feature>
<feature type="region of interest" description="Disordered" evidence="1">
    <location>
        <begin position="884"/>
        <end position="923"/>
    </location>
</feature>
<feature type="region of interest" description="Disordered" evidence="1">
    <location>
        <begin position="583"/>
        <end position="768"/>
    </location>
</feature>
<feature type="compositionally biased region" description="Polar residues" evidence="1">
    <location>
        <begin position="333"/>
        <end position="346"/>
    </location>
</feature>
<dbReference type="EMBL" id="CCBN010000011">
    <property type="protein sequence ID" value="CDO55484.1"/>
    <property type="molecule type" value="Genomic_DNA"/>
</dbReference>
<organism evidence="2 3">
    <name type="scientific">Geotrichum candidum</name>
    <name type="common">Oospora lactis</name>
    <name type="synonym">Dipodascus geotrichum</name>
    <dbReference type="NCBI Taxonomy" id="1173061"/>
    <lineage>
        <taxon>Eukaryota</taxon>
        <taxon>Fungi</taxon>
        <taxon>Dikarya</taxon>
        <taxon>Ascomycota</taxon>
        <taxon>Saccharomycotina</taxon>
        <taxon>Dipodascomycetes</taxon>
        <taxon>Dipodascales</taxon>
        <taxon>Dipodascaceae</taxon>
        <taxon>Geotrichum</taxon>
    </lineage>
</organism>
<feature type="compositionally biased region" description="Polar residues" evidence="1">
    <location>
        <begin position="793"/>
        <end position="802"/>
    </location>
</feature>
<feature type="compositionally biased region" description="Basic and acidic residues" evidence="1">
    <location>
        <begin position="624"/>
        <end position="634"/>
    </location>
</feature>
<feature type="compositionally biased region" description="Polar residues" evidence="1">
    <location>
        <begin position="914"/>
        <end position="923"/>
    </location>
</feature>
<gene>
    <name evidence="2" type="ORF">BN980_GECA11s01825g</name>
</gene>
<reference evidence="2" key="1">
    <citation type="submission" date="2014-03" db="EMBL/GenBank/DDBJ databases">
        <authorList>
            <person name="Casaregola S."/>
        </authorList>
    </citation>
    <scope>NUCLEOTIDE SEQUENCE [LARGE SCALE GENOMIC DNA]</scope>
    <source>
        <strain evidence="2">CLIB 918</strain>
    </source>
</reference>
<comment type="caution">
    <text evidence="2">The sequence shown here is derived from an EMBL/GenBank/DDBJ whole genome shotgun (WGS) entry which is preliminary data.</text>
</comment>
<feature type="compositionally biased region" description="Basic and acidic residues" evidence="1">
    <location>
        <begin position="721"/>
        <end position="733"/>
    </location>
</feature>
<accession>A0A0J9XDX5</accession>
<feature type="compositionally biased region" description="Low complexity" evidence="1">
    <location>
        <begin position="676"/>
        <end position="689"/>
    </location>
</feature>
<feature type="compositionally biased region" description="Low complexity" evidence="1">
    <location>
        <begin position="388"/>
        <end position="405"/>
    </location>
</feature>
<feature type="compositionally biased region" description="Polar residues" evidence="1">
    <location>
        <begin position="854"/>
        <end position="868"/>
    </location>
</feature>
<feature type="compositionally biased region" description="Low complexity" evidence="1">
    <location>
        <begin position="295"/>
        <end position="310"/>
    </location>
</feature>
<evidence type="ECO:0000313" key="2">
    <source>
        <dbReference type="EMBL" id="CDO55484.1"/>
    </source>
</evidence>
<feature type="compositionally biased region" description="Basic and acidic residues" evidence="1">
    <location>
        <begin position="134"/>
        <end position="159"/>
    </location>
</feature>
<feature type="compositionally biased region" description="Polar residues" evidence="1">
    <location>
        <begin position="735"/>
        <end position="752"/>
    </location>
</feature>
<feature type="compositionally biased region" description="Low complexity" evidence="1">
    <location>
        <begin position="813"/>
        <end position="824"/>
    </location>
</feature>
<feature type="compositionally biased region" description="Polar residues" evidence="1">
    <location>
        <begin position="1"/>
        <end position="27"/>
    </location>
</feature>
<feature type="compositionally biased region" description="Polar residues" evidence="1">
    <location>
        <begin position="635"/>
        <end position="657"/>
    </location>
</feature>
<protein>
    <submittedName>
        <fullName evidence="2">Uncharacterized protein</fullName>
    </submittedName>
</protein>
<feature type="compositionally biased region" description="Low complexity" evidence="1">
    <location>
        <begin position="242"/>
        <end position="259"/>
    </location>
</feature>
<feature type="compositionally biased region" description="Polar residues" evidence="1">
    <location>
        <begin position="189"/>
        <end position="199"/>
    </location>
</feature>
<feature type="compositionally biased region" description="Polar residues" evidence="1">
    <location>
        <begin position="457"/>
        <end position="480"/>
    </location>
</feature>
<name>A0A0J9XDX5_GEOCN</name>
<feature type="region of interest" description="Disordered" evidence="1">
    <location>
        <begin position="792"/>
        <end position="868"/>
    </location>
</feature>
<feature type="region of interest" description="Disordered" evidence="1">
    <location>
        <begin position="65"/>
        <end position="556"/>
    </location>
</feature>
<feature type="compositionally biased region" description="Basic and acidic residues" evidence="1">
    <location>
        <begin position="836"/>
        <end position="849"/>
    </location>
</feature>
<feature type="compositionally biased region" description="Basic and acidic residues" evidence="1">
    <location>
        <begin position="200"/>
        <end position="212"/>
    </location>
</feature>
<feature type="compositionally biased region" description="Polar residues" evidence="1">
    <location>
        <begin position="896"/>
        <end position="907"/>
    </location>
</feature>
<feature type="compositionally biased region" description="Basic and acidic residues" evidence="1">
    <location>
        <begin position="112"/>
        <end position="124"/>
    </location>
</feature>
<feature type="compositionally biased region" description="Polar residues" evidence="1">
    <location>
        <begin position="488"/>
        <end position="513"/>
    </location>
</feature>
<feature type="compositionally biased region" description="Polar residues" evidence="1">
    <location>
        <begin position="273"/>
        <end position="285"/>
    </location>
</feature>
<dbReference type="AlphaFoldDB" id="A0A0J9XDX5"/>
<feature type="compositionally biased region" description="Polar residues" evidence="1">
    <location>
        <begin position="544"/>
        <end position="556"/>
    </location>
</feature>
<proteinExistence type="predicted"/>
<feature type="compositionally biased region" description="Basic and acidic residues" evidence="1">
    <location>
        <begin position="220"/>
        <end position="241"/>
    </location>
</feature>
<dbReference type="Proteomes" id="UP000242525">
    <property type="component" value="Unassembled WGS sequence"/>
</dbReference>
<feature type="compositionally biased region" description="Polar residues" evidence="1">
    <location>
        <begin position="429"/>
        <end position="450"/>
    </location>
</feature>
<feature type="compositionally biased region" description="Low complexity" evidence="1">
    <location>
        <begin position="160"/>
        <end position="172"/>
    </location>
</feature>
<evidence type="ECO:0000313" key="3">
    <source>
        <dbReference type="Proteomes" id="UP000242525"/>
    </source>
</evidence>
<feature type="region of interest" description="Disordered" evidence="1">
    <location>
        <begin position="1"/>
        <end position="48"/>
    </location>
</feature>